<accession>A0AAQ3SG41</accession>
<proteinExistence type="inferred from homology"/>
<evidence type="ECO:0000256" key="2">
    <source>
        <dbReference type="ARBA" id="ARBA00023175"/>
    </source>
</evidence>
<dbReference type="GO" id="GO:0007018">
    <property type="term" value="P:microtubule-based movement"/>
    <property type="evidence" value="ECO:0007669"/>
    <property type="project" value="InterPro"/>
</dbReference>
<dbReference type="InterPro" id="IPR027640">
    <property type="entry name" value="Kinesin-like_fam"/>
</dbReference>
<comment type="similarity">
    <text evidence="3">Belongs to the TRAFAC class myosin-kinesin ATPase superfamily. Kinesin family.</text>
</comment>
<dbReference type="GO" id="GO:0003777">
    <property type="term" value="F:microtubule motor activity"/>
    <property type="evidence" value="ECO:0007669"/>
    <property type="project" value="InterPro"/>
</dbReference>
<evidence type="ECO:0000313" key="6">
    <source>
        <dbReference type="Proteomes" id="UP001341281"/>
    </source>
</evidence>
<comment type="caution">
    <text evidence="3">Lacks conserved residue(s) required for the propagation of feature annotation.</text>
</comment>
<dbReference type="SUPFAM" id="SSF52540">
    <property type="entry name" value="P-loop containing nucleoside triphosphate hydrolases"/>
    <property type="match status" value="1"/>
</dbReference>
<dbReference type="Gene3D" id="3.40.850.10">
    <property type="entry name" value="Kinesin motor domain"/>
    <property type="match status" value="1"/>
</dbReference>
<dbReference type="Proteomes" id="UP001341281">
    <property type="component" value="Chromosome 01"/>
</dbReference>
<keyword evidence="1" id="KW-0493">Microtubule</keyword>
<evidence type="ECO:0000256" key="3">
    <source>
        <dbReference type="PROSITE-ProRule" id="PRU00283"/>
    </source>
</evidence>
<evidence type="ECO:0000256" key="1">
    <source>
        <dbReference type="ARBA" id="ARBA00022701"/>
    </source>
</evidence>
<keyword evidence="2" id="KW-0505">Motor protein</keyword>
<keyword evidence="6" id="KW-1185">Reference proteome</keyword>
<dbReference type="InterPro" id="IPR031852">
    <property type="entry name" value="Vik1/Cik1_MT-bd"/>
</dbReference>
<dbReference type="PANTHER" id="PTHR47972">
    <property type="entry name" value="KINESIN-LIKE PROTEIN KLP-3"/>
    <property type="match status" value="1"/>
</dbReference>
<dbReference type="InterPro" id="IPR027417">
    <property type="entry name" value="P-loop_NTPase"/>
</dbReference>
<dbReference type="InterPro" id="IPR001752">
    <property type="entry name" value="Kinesin_motor_dom"/>
</dbReference>
<dbReference type="GO" id="GO:0005524">
    <property type="term" value="F:ATP binding"/>
    <property type="evidence" value="ECO:0007669"/>
    <property type="project" value="InterPro"/>
</dbReference>
<organism evidence="5 6">
    <name type="scientific">Paspalum notatum var. saurae</name>
    <dbReference type="NCBI Taxonomy" id="547442"/>
    <lineage>
        <taxon>Eukaryota</taxon>
        <taxon>Viridiplantae</taxon>
        <taxon>Streptophyta</taxon>
        <taxon>Embryophyta</taxon>
        <taxon>Tracheophyta</taxon>
        <taxon>Spermatophyta</taxon>
        <taxon>Magnoliopsida</taxon>
        <taxon>Liliopsida</taxon>
        <taxon>Poales</taxon>
        <taxon>Poaceae</taxon>
        <taxon>PACMAD clade</taxon>
        <taxon>Panicoideae</taxon>
        <taxon>Andropogonodae</taxon>
        <taxon>Paspaleae</taxon>
        <taxon>Paspalinae</taxon>
        <taxon>Paspalum</taxon>
    </lineage>
</organism>
<evidence type="ECO:0000313" key="5">
    <source>
        <dbReference type="EMBL" id="WVZ49307.1"/>
    </source>
</evidence>
<name>A0AAQ3SG41_PASNO</name>
<feature type="domain" description="Kinesin motor" evidence="4">
    <location>
        <begin position="24"/>
        <end position="83"/>
    </location>
</feature>
<dbReference type="EMBL" id="CP144745">
    <property type="protein sequence ID" value="WVZ49307.1"/>
    <property type="molecule type" value="Genomic_DNA"/>
</dbReference>
<dbReference type="InterPro" id="IPR036961">
    <property type="entry name" value="Kinesin_motor_dom_sf"/>
</dbReference>
<dbReference type="PROSITE" id="PS50067">
    <property type="entry name" value="KINESIN_MOTOR_2"/>
    <property type="match status" value="1"/>
</dbReference>
<protein>
    <recommendedName>
        <fullName evidence="4">Kinesin motor domain-containing protein</fullName>
    </recommendedName>
</protein>
<dbReference type="GO" id="GO:0005874">
    <property type="term" value="C:microtubule"/>
    <property type="evidence" value="ECO:0007669"/>
    <property type="project" value="UniProtKB-KW"/>
</dbReference>
<dbReference type="AlphaFoldDB" id="A0AAQ3SG41"/>
<dbReference type="Pfam" id="PF16796">
    <property type="entry name" value="Microtub_bd"/>
    <property type="match status" value="1"/>
</dbReference>
<dbReference type="PANTHER" id="PTHR47972:SF2">
    <property type="entry name" value="KINESIN-LIKE PROTEIN KIN-14S"/>
    <property type="match status" value="1"/>
</dbReference>
<reference evidence="5 6" key="1">
    <citation type="submission" date="2024-02" db="EMBL/GenBank/DDBJ databases">
        <title>High-quality chromosome-scale genome assembly of Pensacola bahiagrass (Paspalum notatum Flugge var. saurae).</title>
        <authorList>
            <person name="Vega J.M."/>
            <person name="Podio M."/>
            <person name="Orjuela J."/>
            <person name="Siena L.A."/>
            <person name="Pessino S.C."/>
            <person name="Combes M.C."/>
            <person name="Mariac C."/>
            <person name="Albertini E."/>
            <person name="Pupilli F."/>
            <person name="Ortiz J.P.A."/>
            <person name="Leblanc O."/>
        </authorList>
    </citation>
    <scope>NUCLEOTIDE SEQUENCE [LARGE SCALE GENOMIC DNA]</scope>
    <source>
        <strain evidence="5">R1</strain>
        <tissue evidence="5">Leaf</tissue>
    </source>
</reference>
<dbReference type="GO" id="GO:0008017">
    <property type="term" value="F:microtubule binding"/>
    <property type="evidence" value="ECO:0007669"/>
    <property type="project" value="InterPro"/>
</dbReference>
<sequence>MKKYMDECAERRRLHNELIELRGNISVFCRCRPLSSHEVKNWCIAIAEIDPEQKTTLQFAPASKEKKVFKFDCVFGLEDDQDS</sequence>
<gene>
    <name evidence="5" type="ORF">U9M48_000676</name>
</gene>
<evidence type="ECO:0000259" key="4">
    <source>
        <dbReference type="PROSITE" id="PS50067"/>
    </source>
</evidence>